<dbReference type="PANTHER" id="PTHR43330:SF27">
    <property type="entry name" value="METHIONINE AMINOPEPTIDASE"/>
    <property type="match status" value="1"/>
</dbReference>
<evidence type="ECO:0000259" key="8">
    <source>
        <dbReference type="Pfam" id="PF00557"/>
    </source>
</evidence>
<dbReference type="PANTHER" id="PTHR43330">
    <property type="entry name" value="METHIONINE AMINOPEPTIDASE"/>
    <property type="match status" value="1"/>
</dbReference>
<dbReference type="PROSITE" id="PS00680">
    <property type="entry name" value="MAP_1"/>
    <property type="match status" value="1"/>
</dbReference>
<dbReference type="Pfam" id="PF00557">
    <property type="entry name" value="Peptidase_M24"/>
    <property type="match status" value="1"/>
</dbReference>
<organism evidence="9 10">
    <name type="scientific">Desulfuromonas acetoxidans (strain DSM 684 / 11070)</name>
    <dbReference type="NCBI Taxonomy" id="281689"/>
    <lineage>
        <taxon>Bacteria</taxon>
        <taxon>Pseudomonadati</taxon>
        <taxon>Thermodesulfobacteriota</taxon>
        <taxon>Desulfuromonadia</taxon>
        <taxon>Desulfuromonadales</taxon>
        <taxon>Desulfuromonadaceae</taxon>
        <taxon>Desulfuromonas</taxon>
    </lineage>
</organism>
<sequence>MIIVKTPQEIDKMRISCHMVAEILQELREKVVPGITTCELDHIAEQACLKRKAKPAFKGYGGFPCSICASPNHTVVHGFATKQPLVEGDIISIDFGVLYNGFYGDSAVTLPVGDVNREKTRLMEVTKASLDAGIEKVAPGASLSDVSAAVQTVVEAAGYSVVREFVGHGIGRSLHEDPQIPNYGKPGFGPKLKKGMVLAIEPMVNAGTQHVRVLDDGWTAVTQDGRPSAHFEHTVAVTETGYEILTRV</sequence>
<protein>
    <recommendedName>
        <fullName evidence="6 7">Methionine aminopeptidase</fullName>
        <shortName evidence="6">MAP</shortName>
        <shortName evidence="6">MetAP</shortName>
        <ecNumber evidence="6 7">3.4.11.18</ecNumber>
    </recommendedName>
    <alternativeName>
        <fullName evidence="6">Peptidase M</fullName>
    </alternativeName>
</protein>
<dbReference type="Proteomes" id="UP000005695">
    <property type="component" value="Unassembled WGS sequence"/>
</dbReference>
<keyword evidence="10" id="KW-1185">Reference proteome</keyword>
<feature type="domain" description="Peptidase M24" evidence="8">
    <location>
        <begin position="11"/>
        <end position="239"/>
    </location>
</feature>
<dbReference type="CDD" id="cd01086">
    <property type="entry name" value="MetAP1"/>
    <property type="match status" value="1"/>
</dbReference>
<name>Q1JXZ3_DESA6</name>
<dbReference type="PRINTS" id="PR00599">
    <property type="entry name" value="MAPEPTIDASE"/>
</dbReference>
<feature type="binding site" evidence="6">
    <location>
        <position position="105"/>
    </location>
    <ligand>
        <name>a divalent metal cation</name>
        <dbReference type="ChEBI" id="CHEBI:60240"/>
        <label>1</label>
    </ligand>
</feature>
<feature type="binding site" evidence="6">
    <location>
        <position position="201"/>
    </location>
    <ligand>
        <name>a divalent metal cation</name>
        <dbReference type="ChEBI" id="CHEBI:60240"/>
        <label>2</label>
        <note>catalytic</note>
    </ligand>
</feature>
<proteinExistence type="inferred from homology"/>
<reference evidence="9" key="2">
    <citation type="submission" date="2006-05" db="EMBL/GenBank/DDBJ databases">
        <title>Sequencing of the draft genome and assembly of Desulfuromonas acetoxidans DSM 684.</title>
        <authorList>
            <consortium name="US DOE Joint Genome Institute (JGI-PGF)"/>
            <person name="Copeland A."/>
            <person name="Lucas S."/>
            <person name="Lapidus A."/>
            <person name="Barry K."/>
            <person name="Detter J.C."/>
            <person name="Glavina del Rio T."/>
            <person name="Hammon N."/>
            <person name="Israni S."/>
            <person name="Dalin E."/>
            <person name="Tice H."/>
            <person name="Bruce D."/>
            <person name="Pitluck S."/>
            <person name="Richardson P."/>
        </authorList>
    </citation>
    <scope>NUCLEOTIDE SEQUENCE [LARGE SCALE GENOMIC DNA]</scope>
    <source>
        <strain evidence="9">DSM 684</strain>
    </source>
</reference>
<keyword evidence="3 6" id="KW-0645">Protease</keyword>
<dbReference type="SUPFAM" id="SSF55920">
    <property type="entry name" value="Creatinase/aminopeptidase"/>
    <property type="match status" value="1"/>
</dbReference>
<comment type="catalytic activity">
    <reaction evidence="6 7">
        <text>Release of N-terminal amino acids, preferentially methionine, from peptides and arylamides.</text>
        <dbReference type="EC" id="3.4.11.18"/>
    </reaction>
</comment>
<dbReference type="InterPro" id="IPR002467">
    <property type="entry name" value="Pept_M24A_MAP1"/>
</dbReference>
<comment type="subunit">
    <text evidence="6">Monomer.</text>
</comment>
<evidence type="ECO:0000313" key="9">
    <source>
        <dbReference type="EMBL" id="EAT15203.1"/>
    </source>
</evidence>
<evidence type="ECO:0000256" key="7">
    <source>
        <dbReference type="RuleBase" id="RU003653"/>
    </source>
</evidence>
<feature type="binding site" evidence="6">
    <location>
        <position position="77"/>
    </location>
    <ligand>
        <name>substrate</name>
    </ligand>
</feature>
<reference evidence="9" key="1">
    <citation type="submission" date="2006-05" db="EMBL/GenBank/DDBJ databases">
        <title>Annotation of the draft genome assembly of Desulfuromonas acetoxidans DSM 684.</title>
        <authorList>
            <consortium name="US DOE Joint Genome Institute (JGI-ORNL)"/>
            <person name="Larimer F."/>
            <person name="Land M."/>
            <person name="Hauser L."/>
        </authorList>
    </citation>
    <scope>NUCLEOTIDE SEQUENCE [LARGE SCALE GENOMIC DNA]</scope>
    <source>
        <strain evidence="9">DSM 684</strain>
    </source>
</reference>
<dbReference type="AlphaFoldDB" id="Q1JXZ3"/>
<evidence type="ECO:0000313" key="10">
    <source>
        <dbReference type="Proteomes" id="UP000005695"/>
    </source>
</evidence>
<keyword evidence="2 6" id="KW-0031">Aminopeptidase</keyword>
<dbReference type="EC" id="3.4.11.18" evidence="6 7"/>
<comment type="function">
    <text evidence="1 6">Removes the N-terminal methionine from nascent proteins. The N-terminal methionine is often cleaved when the second residue in the primary sequence is small and uncharged (Met-Ala-, Cys, Gly, Pro, Ser, Thr, or Val). Requires deformylation of the N(alpha)-formylated initiator methionine before it can be hydrolyzed.</text>
</comment>
<dbReference type="RefSeq" id="WP_006001504.1">
    <property type="nucleotide sequence ID" value="NZ_AAEW02000013.1"/>
</dbReference>
<feature type="binding site" evidence="6">
    <location>
        <position position="232"/>
    </location>
    <ligand>
        <name>a divalent metal cation</name>
        <dbReference type="ChEBI" id="CHEBI:60240"/>
        <label>1</label>
    </ligand>
</feature>
<feature type="binding site" evidence="6">
    <location>
        <position position="175"/>
    </location>
    <ligand>
        <name>substrate</name>
    </ligand>
</feature>
<dbReference type="InterPro" id="IPR036005">
    <property type="entry name" value="Creatinase/aminopeptidase-like"/>
</dbReference>
<dbReference type="GO" id="GO:0070006">
    <property type="term" value="F:metalloaminopeptidase activity"/>
    <property type="evidence" value="ECO:0007669"/>
    <property type="project" value="UniProtKB-UniRule"/>
</dbReference>
<dbReference type="GO" id="GO:0046872">
    <property type="term" value="F:metal ion binding"/>
    <property type="evidence" value="ECO:0007669"/>
    <property type="project" value="UniProtKB-UniRule"/>
</dbReference>
<dbReference type="Gene3D" id="3.90.230.10">
    <property type="entry name" value="Creatinase/methionine aminopeptidase superfamily"/>
    <property type="match status" value="1"/>
</dbReference>
<evidence type="ECO:0000256" key="6">
    <source>
        <dbReference type="HAMAP-Rule" id="MF_01974"/>
    </source>
</evidence>
<dbReference type="NCBIfam" id="TIGR00500">
    <property type="entry name" value="met_pdase_I"/>
    <property type="match status" value="1"/>
</dbReference>
<gene>
    <name evidence="6" type="primary">map</name>
    <name evidence="9" type="ORF">Dace_0573</name>
</gene>
<dbReference type="InterPro" id="IPR000994">
    <property type="entry name" value="Pept_M24"/>
</dbReference>
<keyword evidence="5 6" id="KW-0378">Hydrolase</keyword>
<feature type="binding site" evidence="6">
    <location>
        <position position="105"/>
    </location>
    <ligand>
        <name>a divalent metal cation</name>
        <dbReference type="ChEBI" id="CHEBI:60240"/>
        <label>2</label>
        <note>catalytic</note>
    </ligand>
</feature>
<comment type="cofactor">
    <cofactor evidence="6">
        <name>Co(2+)</name>
        <dbReference type="ChEBI" id="CHEBI:48828"/>
    </cofactor>
    <cofactor evidence="6">
        <name>Zn(2+)</name>
        <dbReference type="ChEBI" id="CHEBI:29105"/>
    </cofactor>
    <cofactor evidence="6">
        <name>Mn(2+)</name>
        <dbReference type="ChEBI" id="CHEBI:29035"/>
    </cofactor>
    <cofactor evidence="6">
        <name>Fe(2+)</name>
        <dbReference type="ChEBI" id="CHEBI:29033"/>
    </cofactor>
    <text evidence="6">Binds 2 divalent metal cations per subunit. Has a high-affinity and a low affinity metal-binding site. The true nature of the physiological cofactor is under debate. The enzyme is active with cobalt, zinc, manganese or divalent iron ions. Most likely, methionine aminopeptidases function as mononuclear Fe(2+)-metalloproteases under physiological conditions, and the catalytically relevant metal-binding site has been assigned to the histidine-containing high-affinity site.</text>
</comment>
<dbReference type="OrthoDB" id="9802055at2"/>
<keyword evidence="4 6" id="KW-0479">Metal-binding</keyword>
<feature type="binding site" evidence="6">
    <location>
        <position position="168"/>
    </location>
    <ligand>
        <name>a divalent metal cation</name>
        <dbReference type="ChEBI" id="CHEBI:60240"/>
        <label>2</label>
        <note>catalytic</note>
    </ligand>
</feature>
<evidence type="ECO:0000256" key="3">
    <source>
        <dbReference type="ARBA" id="ARBA00022670"/>
    </source>
</evidence>
<dbReference type="GO" id="GO:0004239">
    <property type="term" value="F:initiator methionyl aminopeptidase activity"/>
    <property type="evidence" value="ECO:0007669"/>
    <property type="project" value="UniProtKB-UniRule"/>
</dbReference>
<dbReference type="HAMAP" id="MF_01974">
    <property type="entry name" value="MetAP_1"/>
    <property type="match status" value="1"/>
</dbReference>
<evidence type="ECO:0000256" key="4">
    <source>
        <dbReference type="ARBA" id="ARBA00022723"/>
    </source>
</evidence>
<dbReference type="GO" id="GO:0006508">
    <property type="term" value="P:proteolysis"/>
    <property type="evidence" value="ECO:0007669"/>
    <property type="project" value="UniProtKB-KW"/>
</dbReference>
<evidence type="ECO:0000256" key="5">
    <source>
        <dbReference type="ARBA" id="ARBA00022801"/>
    </source>
</evidence>
<dbReference type="EMBL" id="AAEW02000013">
    <property type="protein sequence ID" value="EAT15203.1"/>
    <property type="molecule type" value="Genomic_DNA"/>
</dbReference>
<dbReference type="InterPro" id="IPR001714">
    <property type="entry name" value="Pept_M24_MAP"/>
</dbReference>
<feature type="binding site" evidence="6">
    <location>
        <position position="94"/>
    </location>
    <ligand>
        <name>a divalent metal cation</name>
        <dbReference type="ChEBI" id="CHEBI:60240"/>
        <label>1</label>
    </ligand>
</feature>
<accession>Q1JXZ3</accession>
<dbReference type="GO" id="GO:0005829">
    <property type="term" value="C:cytosol"/>
    <property type="evidence" value="ECO:0007669"/>
    <property type="project" value="TreeGrafter"/>
</dbReference>
<feature type="binding site" evidence="6">
    <location>
        <position position="232"/>
    </location>
    <ligand>
        <name>a divalent metal cation</name>
        <dbReference type="ChEBI" id="CHEBI:60240"/>
        <label>2</label>
        <note>catalytic</note>
    </ligand>
</feature>
<comment type="similarity">
    <text evidence="6">Belongs to the peptidase M24A family. Methionine aminopeptidase type 1 subfamily.</text>
</comment>
<comment type="caution">
    <text evidence="9">The sequence shown here is derived from an EMBL/GenBank/DDBJ whole genome shotgun (WGS) entry which is preliminary data.</text>
</comment>
<evidence type="ECO:0000256" key="2">
    <source>
        <dbReference type="ARBA" id="ARBA00022438"/>
    </source>
</evidence>
<evidence type="ECO:0000256" key="1">
    <source>
        <dbReference type="ARBA" id="ARBA00002521"/>
    </source>
</evidence>